<accession>A0AAW7YZD9</accession>
<dbReference type="RefSeq" id="WP_082604975.1">
    <property type="nucleotide sequence ID" value="NZ_CAXIBE010000008.1"/>
</dbReference>
<gene>
    <name evidence="4" type="ORF">Q4527_04110</name>
</gene>
<evidence type="ECO:0000313" key="5">
    <source>
        <dbReference type="Proteomes" id="UP001170717"/>
    </source>
</evidence>
<dbReference type="InterPro" id="IPR029056">
    <property type="entry name" value="Ribokinase-like"/>
</dbReference>
<dbReference type="GO" id="GO:0016301">
    <property type="term" value="F:kinase activity"/>
    <property type="evidence" value="ECO:0007669"/>
    <property type="project" value="UniProtKB-KW"/>
</dbReference>
<evidence type="ECO:0000259" key="3">
    <source>
        <dbReference type="Pfam" id="PF00294"/>
    </source>
</evidence>
<feature type="domain" description="Carbohydrate kinase PfkB" evidence="3">
    <location>
        <begin position="10"/>
        <end position="306"/>
    </location>
</feature>
<dbReference type="PANTHER" id="PTHR10584">
    <property type="entry name" value="SUGAR KINASE"/>
    <property type="match status" value="1"/>
</dbReference>
<dbReference type="SUPFAM" id="SSF53613">
    <property type="entry name" value="Ribokinase-like"/>
    <property type="match status" value="1"/>
</dbReference>
<keyword evidence="2 4" id="KW-0418">Kinase</keyword>
<dbReference type="AlphaFoldDB" id="A0AAW7YZD9"/>
<dbReference type="InterPro" id="IPR011611">
    <property type="entry name" value="PfkB_dom"/>
</dbReference>
<evidence type="ECO:0000256" key="1">
    <source>
        <dbReference type="ARBA" id="ARBA00022679"/>
    </source>
</evidence>
<dbReference type="Gene3D" id="3.40.1190.20">
    <property type="match status" value="1"/>
</dbReference>
<dbReference type="PANTHER" id="PTHR10584:SF166">
    <property type="entry name" value="RIBOKINASE"/>
    <property type="match status" value="1"/>
</dbReference>
<keyword evidence="1" id="KW-0808">Transferase</keyword>
<name>A0AAW7YZD9_9ALTE</name>
<comment type="caution">
    <text evidence="4">The sequence shown here is derived from an EMBL/GenBank/DDBJ whole genome shotgun (WGS) entry which is preliminary data.</text>
</comment>
<sequence>MNVDRGTQSKRLMAVGECMVELIHTGNDSCKLGFAGDTLNALIYSKRWVPETDCIFFSAVGLDTFSTKMMSFFEQNDINTVGVARSKNRNVGLYSIVTDESGERSFDYWRDQSAAKVMMSLHKVEPPELDSIDMVYFSGIGLSILNDADKNELLTLIQQYRDRGALIAFDSNYRPSMWNGYQHAQVWFDRAYRVSDIALPGLDDHKSVYHHDCVQDVLNYLNSVGCKEYVVKAGTQGMFGYLEGGLVHHQAFNPAPSQIDTTAAGDSFAGVYLANRLAERSIEFSIKAADAAAREVVQHAGAIISKDALASVKARFLANCNEGVLVDG</sequence>
<dbReference type="Pfam" id="PF00294">
    <property type="entry name" value="PfkB"/>
    <property type="match status" value="1"/>
</dbReference>
<reference evidence="4" key="1">
    <citation type="submission" date="2023-07" db="EMBL/GenBank/DDBJ databases">
        <title>Genome content predicts the carbon catabolic preferences of heterotrophic bacteria.</title>
        <authorList>
            <person name="Gralka M."/>
        </authorList>
    </citation>
    <scope>NUCLEOTIDE SEQUENCE</scope>
    <source>
        <strain evidence="4">F2M12</strain>
    </source>
</reference>
<dbReference type="CDD" id="cd01166">
    <property type="entry name" value="KdgK"/>
    <property type="match status" value="1"/>
</dbReference>
<organism evidence="4 5">
    <name type="scientific">Alteromonas stellipolaris</name>
    <dbReference type="NCBI Taxonomy" id="233316"/>
    <lineage>
        <taxon>Bacteria</taxon>
        <taxon>Pseudomonadati</taxon>
        <taxon>Pseudomonadota</taxon>
        <taxon>Gammaproteobacteria</taxon>
        <taxon>Alteromonadales</taxon>
        <taxon>Alteromonadaceae</taxon>
        <taxon>Alteromonas/Salinimonas group</taxon>
        <taxon>Alteromonas</taxon>
    </lineage>
</organism>
<dbReference type="EMBL" id="JAUOQI010000002">
    <property type="protein sequence ID" value="MDO6576558.1"/>
    <property type="molecule type" value="Genomic_DNA"/>
</dbReference>
<dbReference type="GO" id="GO:0005829">
    <property type="term" value="C:cytosol"/>
    <property type="evidence" value="ECO:0007669"/>
    <property type="project" value="TreeGrafter"/>
</dbReference>
<evidence type="ECO:0000256" key="2">
    <source>
        <dbReference type="ARBA" id="ARBA00022777"/>
    </source>
</evidence>
<dbReference type="Proteomes" id="UP001170717">
    <property type="component" value="Unassembled WGS sequence"/>
</dbReference>
<dbReference type="GeneID" id="83256859"/>
<evidence type="ECO:0000313" key="4">
    <source>
        <dbReference type="EMBL" id="MDO6576558.1"/>
    </source>
</evidence>
<protein>
    <submittedName>
        <fullName evidence="4">Sugar kinase</fullName>
    </submittedName>
</protein>
<proteinExistence type="predicted"/>